<protein>
    <recommendedName>
        <fullName evidence="6">Transcription repressor</fullName>
    </recommendedName>
    <alternativeName>
        <fullName evidence="6">Ovate family protein</fullName>
    </alternativeName>
</protein>
<sequence length="369" mass="42525">MGNYRFRLSDMMPNAWFYKLKDMSKTRNHNTVNKKMPSPTKTDQKPHFSQPRKSYYYTTESIRVEKLYSSPKNPKASDPPRKSSKKRTKRKTVYKPSTRQISPSVCNYQESENSFRQKVEQFQDYFECSTVSSTDMDFLKSPTSEFDSDTLDAPPSVNGLASLSSSCSCTLNSSGTDIIMDMDEKLRAFEIEEKNEFFNMISEPKLSPILTKPTKFNTMQTFPEQNPSQIRDSSFSSETETQCNHKQTPTGRKSTSRSPGVRIRGNSPRLASKKIQGNRKSVSMSRRLKAQQQKKESYTESVAIVKASFDPEKDFRESMMEMIVENNIRASKDLENLLASYLSLNSDEYHDLIIKAFEQIWFNMPHLQS</sequence>
<feature type="region of interest" description="Disordered" evidence="7">
    <location>
        <begin position="67"/>
        <end position="101"/>
    </location>
</feature>
<dbReference type="GO" id="GO:0003677">
    <property type="term" value="F:DNA binding"/>
    <property type="evidence" value="ECO:0007669"/>
    <property type="project" value="InterPro"/>
</dbReference>
<feature type="region of interest" description="Disordered" evidence="7">
    <location>
        <begin position="28"/>
        <end position="52"/>
    </location>
</feature>
<dbReference type="InterPro" id="IPR025830">
    <property type="entry name" value="DNA_bnd_dom_ovate"/>
</dbReference>
<feature type="region of interest" description="Disordered" evidence="7">
    <location>
        <begin position="218"/>
        <end position="295"/>
    </location>
</feature>
<dbReference type="GO" id="GO:0005634">
    <property type="term" value="C:nucleus"/>
    <property type="evidence" value="ECO:0007669"/>
    <property type="project" value="UniProtKB-SubCell"/>
</dbReference>
<name>A0A8S0V5U8_OLEEU</name>
<evidence type="ECO:0000256" key="6">
    <source>
        <dbReference type="RuleBase" id="RU367028"/>
    </source>
</evidence>
<comment type="subcellular location">
    <subcellularLocation>
        <location evidence="1 6">Nucleus</location>
    </subcellularLocation>
</comment>
<evidence type="ECO:0000256" key="5">
    <source>
        <dbReference type="ARBA" id="ARBA00023242"/>
    </source>
</evidence>
<gene>
    <name evidence="9" type="ORF">OLEA9_A007455</name>
</gene>
<dbReference type="GO" id="GO:0045892">
    <property type="term" value="P:negative regulation of DNA-templated transcription"/>
    <property type="evidence" value="ECO:0007669"/>
    <property type="project" value="UniProtKB-UniRule"/>
</dbReference>
<keyword evidence="5 6" id="KW-0539">Nucleus</keyword>
<evidence type="ECO:0000259" key="8">
    <source>
        <dbReference type="PROSITE" id="PS51754"/>
    </source>
</evidence>
<dbReference type="OrthoDB" id="1928390at2759"/>
<accession>A0A8S0V5U8</accession>
<dbReference type="Gramene" id="OE9A007455T1">
    <property type="protein sequence ID" value="OE9A007455C1"/>
    <property type="gene ID" value="OE9A007455"/>
</dbReference>
<evidence type="ECO:0000313" key="10">
    <source>
        <dbReference type="Proteomes" id="UP000594638"/>
    </source>
</evidence>
<comment type="caution">
    <text evidence="9">The sequence shown here is derived from an EMBL/GenBank/DDBJ whole genome shotgun (WGS) entry which is preliminary data.</text>
</comment>
<feature type="compositionally biased region" description="Polar residues" evidence="7">
    <location>
        <begin position="218"/>
        <end position="258"/>
    </location>
</feature>
<evidence type="ECO:0000256" key="1">
    <source>
        <dbReference type="ARBA" id="ARBA00004123"/>
    </source>
</evidence>
<comment type="function">
    <text evidence="6">Transcriptional repressor that regulates multiple aspects of plant growth and development.</text>
</comment>
<reference evidence="9 10" key="1">
    <citation type="submission" date="2019-12" db="EMBL/GenBank/DDBJ databases">
        <authorList>
            <person name="Alioto T."/>
            <person name="Alioto T."/>
            <person name="Gomez Garrido J."/>
        </authorList>
    </citation>
    <scope>NUCLEOTIDE SEQUENCE [LARGE SCALE GENOMIC DNA]</scope>
</reference>
<feature type="compositionally biased region" description="Basic residues" evidence="7">
    <location>
        <begin position="82"/>
        <end position="93"/>
    </location>
</feature>
<keyword evidence="10" id="KW-1185">Reference proteome</keyword>
<evidence type="ECO:0000256" key="2">
    <source>
        <dbReference type="ARBA" id="ARBA00022491"/>
    </source>
</evidence>
<dbReference type="Pfam" id="PF13724">
    <property type="entry name" value="DNA_binding_2"/>
    <property type="match status" value="1"/>
</dbReference>
<evidence type="ECO:0000256" key="7">
    <source>
        <dbReference type="SAM" id="MobiDB-lite"/>
    </source>
</evidence>
<feature type="domain" description="OVATE" evidence="8">
    <location>
        <begin position="304"/>
        <end position="363"/>
    </location>
</feature>
<dbReference type="InterPro" id="IPR038933">
    <property type="entry name" value="Ovate"/>
</dbReference>
<dbReference type="Proteomes" id="UP000594638">
    <property type="component" value="Unassembled WGS sequence"/>
</dbReference>
<keyword evidence="2 6" id="KW-0678">Repressor</keyword>
<organism evidence="9 10">
    <name type="scientific">Olea europaea subsp. europaea</name>
    <dbReference type="NCBI Taxonomy" id="158383"/>
    <lineage>
        <taxon>Eukaryota</taxon>
        <taxon>Viridiplantae</taxon>
        <taxon>Streptophyta</taxon>
        <taxon>Embryophyta</taxon>
        <taxon>Tracheophyta</taxon>
        <taxon>Spermatophyta</taxon>
        <taxon>Magnoliopsida</taxon>
        <taxon>eudicotyledons</taxon>
        <taxon>Gunneridae</taxon>
        <taxon>Pentapetalae</taxon>
        <taxon>asterids</taxon>
        <taxon>lamiids</taxon>
        <taxon>Lamiales</taxon>
        <taxon>Oleaceae</taxon>
        <taxon>Oleeae</taxon>
        <taxon>Olea</taxon>
    </lineage>
</organism>
<dbReference type="PROSITE" id="PS51754">
    <property type="entry name" value="OVATE"/>
    <property type="match status" value="1"/>
</dbReference>
<evidence type="ECO:0000313" key="9">
    <source>
        <dbReference type="EMBL" id="CAA3028588.1"/>
    </source>
</evidence>
<keyword evidence="4 6" id="KW-0804">Transcription</keyword>
<proteinExistence type="predicted"/>
<evidence type="ECO:0000256" key="4">
    <source>
        <dbReference type="ARBA" id="ARBA00023163"/>
    </source>
</evidence>
<keyword evidence="3 6" id="KW-0805">Transcription regulation</keyword>
<dbReference type="PANTHER" id="PTHR33057:SF128">
    <property type="entry name" value="TRANSCRIPTION REPRESSOR OFP3"/>
    <property type="match status" value="1"/>
</dbReference>
<dbReference type="NCBIfam" id="TIGR01568">
    <property type="entry name" value="A_thal_3678"/>
    <property type="match status" value="1"/>
</dbReference>
<evidence type="ECO:0000256" key="3">
    <source>
        <dbReference type="ARBA" id="ARBA00023015"/>
    </source>
</evidence>
<dbReference type="PANTHER" id="PTHR33057">
    <property type="entry name" value="TRANSCRIPTION REPRESSOR OFP7-RELATED"/>
    <property type="match status" value="1"/>
</dbReference>
<dbReference type="InterPro" id="IPR006458">
    <property type="entry name" value="Ovate_C"/>
</dbReference>
<dbReference type="EMBL" id="CACTIH010009262">
    <property type="protein sequence ID" value="CAA3028588.1"/>
    <property type="molecule type" value="Genomic_DNA"/>
</dbReference>
<dbReference type="Pfam" id="PF04844">
    <property type="entry name" value="Ovate"/>
    <property type="match status" value="1"/>
</dbReference>
<dbReference type="AlphaFoldDB" id="A0A8S0V5U8"/>